<reference evidence="2 3" key="1">
    <citation type="submission" date="2019-01" db="EMBL/GenBank/DDBJ databases">
        <title>Genome sequencing of strain FW100M-2.</title>
        <authorList>
            <person name="Heo J."/>
            <person name="Kim S.-J."/>
            <person name="Kim J.-S."/>
            <person name="Hong S.-B."/>
            <person name="Kwon S.-W."/>
        </authorList>
    </citation>
    <scope>NUCLEOTIDE SEQUENCE [LARGE SCALE GENOMIC DNA]</scope>
    <source>
        <strain evidence="2 3">FW100M-2</strain>
    </source>
</reference>
<dbReference type="GO" id="GO:0015074">
    <property type="term" value="P:DNA integration"/>
    <property type="evidence" value="ECO:0007669"/>
    <property type="project" value="InterPro"/>
</dbReference>
<dbReference type="SUPFAM" id="SSF53098">
    <property type="entry name" value="Ribonuclease H-like"/>
    <property type="match status" value="1"/>
</dbReference>
<accession>A0A4P6EUK1</accession>
<dbReference type="KEGG" id="pprt:ET464_07945"/>
<dbReference type="InterPro" id="IPR036397">
    <property type="entry name" value="RNaseH_sf"/>
</dbReference>
<dbReference type="Gene3D" id="3.30.420.10">
    <property type="entry name" value="Ribonuclease H-like superfamily/Ribonuclease H"/>
    <property type="match status" value="1"/>
</dbReference>
<dbReference type="Proteomes" id="UP000293568">
    <property type="component" value="Chromosome"/>
</dbReference>
<organism evidence="2 3">
    <name type="scientific">Paenibacillus protaetiae</name>
    <dbReference type="NCBI Taxonomy" id="2509456"/>
    <lineage>
        <taxon>Bacteria</taxon>
        <taxon>Bacillati</taxon>
        <taxon>Bacillota</taxon>
        <taxon>Bacilli</taxon>
        <taxon>Bacillales</taxon>
        <taxon>Paenibacillaceae</taxon>
        <taxon>Paenibacillus</taxon>
    </lineage>
</organism>
<dbReference type="InterPro" id="IPR001584">
    <property type="entry name" value="Integrase_cat-core"/>
</dbReference>
<dbReference type="InterPro" id="IPR012337">
    <property type="entry name" value="RNaseH-like_sf"/>
</dbReference>
<dbReference type="AlphaFoldDB" id="A0A4P6EUK1"/>
<evidence type="ECO:0000259" key="1">
    <source>
        <dbReference type="PROSITE" id="PS50994"/>
    </source>
</evidence>
<sequence length="661" mass="76540">MEGSTMGRISLGSGAKFLFDDRSFVIMEELEEDNFECKNLASGRKKVFPKQFFYEALEKGEIVFSEEGKNTTEEVIRKNIGADFSKLPDKQKDLAKFRLFAIEPLLALEDVKSLNPYVDARLAELNDGGYHHKGYNFSRASIYRWFKDYKQSNCNIWSLVAIYDKCGPKGKLINREVELIIQKMIDQYYKRREAVNPKDIHELVIYEIDKINEFRIDKEKLEYPSRATVYRRVQGRDQEDIAKSKKGGRFSYMKYLQVKLQKKPDRPLQRVEIDHTLLDLFLVDEEKKIPLGRPTVTTLLDVFSGYPLGVYFGFEPPSYTAIMHALRHAISPKNYIKELYPEVENPWLAYGLPDLLVTDRGKDFMGDNLEDACAQLNIKLEHLPGKRPWYKGAVERHFRTINQSLIHKIPGTTFSNIFEKGDYDPKKNAVMSLSQFLKVFHIWLLDYYAQDTNKGVRGIPSKIWESGIKTYGEPDIPTSKLQWEIALMKMESRTIQRHGIRMDNLFYQSPALHTLLRKIEVEYRNKDVDIKYDPSDLGKIYVYDPFEKTYFDVPCTNQEYALGLNEYAHKVYQRIANAEFNSVDLSALARAKKKVTDIIFDGKSFVGKIGRLLGVGSNQVFSDKPVRNQETVPSKSSINKNINIFEGVDTTNWRATSARKY</sequence>
<evidence type="ECO:0000313" key="2">
    <source>
        <dbReference type="EMBL" id="QAY66346.1"/>
    </source>
</evidence>
<proteinExistence type="predicted"/>
<dbReference type="EMBL" id="CP035492">
    <property type="protein sequence ID" value="QAY66346.1"/>
    <property type="molecule type" value="Genomic_DNA"/>
</dbReference>
<keyword evidence="3" id="KW-1185">Reference proteome</keyword>
<dbReference type="PROSITE" id="PS50994">
    <property type="entry name" value="INTEGRASE"/>
    <property type="match status" value="1"/>
</dbReference>
<dbReference type="InterPro" id="IPR015378">
    <property type="entry name" value="Transposase-like_Mu_C"/>
</dbReference>
<protein>
    <submittedName>
        <fullName evidence="2">Transposase</fullName>
    </submittedName>
</protein>
<dbReference type="SUPFAM" id="SSF50610">
    <property type="entry name" value="mu transposase, C-terminal domain"/>
    <property type="match status" value="1"/>
</dbReference>
<gene>
    <name evidence="2" type="ORF">ET464_07945</name>
</gene>
<dbReference type="OrthoDB" id="501284at2"/>
<dbReference type="Pfam" id="PF09299">
    <property type="entry name" value="Mu-transpos_C"/>
    <property type="match status" value="1"/>
</dbReference>
<name>A0A4P6EUK1_9BACL</name>
<dbReference type="InterPro" id="IPR009004">
    <property type="entry name" value="Transposase_Mu_C"/>
</dbReference>
<dbReference type="GO" id="GO:0003676">
    <property type="term" value="F:nucleic acid binding"/>
    <property type="evidence" value="ECO:0007669"/>
    <property type="project" value="InterPro"/>
</dbReference>
<feature type="domain" description="Integrase catalytic" evidence="1">
    <location>
        <begin position="263"/>
        <end position="468"/>
    </location>
</feature>
<evidence type="ECO:0000313" key="3">
    <source>
        <dbReference type="Proteomes" id="UP000293568"/>
    </source>
</evidence>